<keyword evidence="4" id="KW-0788">Thiol protease</keyword>
<dbReference type="Gene3D" id="3.90.70.10">
    <property type="entry name" value="Cysteine proteinases"/>
    <property type="match status" value="1"/>
</dbReference>
<dbReference type="SUPFAM" id="SSF54001">
    <property type="entry name" value="Cysteine proteinases"/>
    <property type="match status" value="1"/>
</dbReference>
<dbReference type="Pfam" id="PF00112">
    <property type="entry name" value="Peptidase_C1"/>
    <property type="match status" value="1"/>
</dbReference>
<dbReference type="InterPro" id="IPR013128">
    <property type="entry name" value="Peptidase_C1A"/>
</dbReference>
<accession>B8QQJ2</accession>
<evidence type="ECO:0000256" key="3">
    <source>
        <dbReference type="ARBA" id="ARBA00022801"/>
    </source>
</evidence>
<dbReference type="InterPro" id="IPR038765">
    <property type="entry name" value="Papain-like_cys_pep_sf"/>
</dbReference>
<dbReference type="GO" id="GO:0006508">
    <property type="term" value="P:proteolysis"/>
    <property type="evidence" value="ECO:0007669"/>
    <property type="project" value="UniProtKB-KW"/>
</dbReference>
<dbReference type="SMART" id="SM00645">
    <property type="entry name" value="Pept_C1"/>
    <property type="match status" value="1"/>
</dbReference>
<sequence length="261" mass="29794">MLMPKDFYHKLRRRSSFIKPYSHFIQHEKPKRKHQIKFDSASPYPPHFDWREKGVVTPVKSQFNCGSCWAFAAIGTVETSYAIAHGELRNLSEQELLDCDLANNACNGGDDDKAFRFIHEHGLMREEDYPYVAQRQNSCLLNEYSGPTTKLDLAYFIASDENAMLEWLVNFGPINVGINVPPDMKLYKGGVYTPSPWDCKNNILGTHALNIMGYGTWEDGQKYWIVKNSWGPKYGIEDGYVYMARGENSCGIEDEPIGILC</sequence>
<dbReference type="PROSITE" id="PS00139">
    <property type="entry name" value="THIOL_PROTEASE_CYS"/>
    <property type="match status" value="1"/>
</dbReference>
<proteinExistence type="evidence at transcript level"/>
<evidence type="ECO:0000256" key="1">
    <source>
        <dbReference type="ARBA" id="ARBA00008455"/>
    </source>
</evidence>
<feature type="domain" description="Peptidase C1A papain C-terminal" evidence="5">
    <location>
        <begin position="44"/>
        <end position="260"/>
    </location>
</feature>
<dbReference type="EMBL" id="EU651860">
    <property type="protein sequence ID" value="ACH69776.1"/>
    <property type="molecule type" value="mRNA"/>
</dbReference>
<dbReference type="GO" id="GO:0008234">
    <property type="term" value="F:cysteine-type peptidase activity"/>
    <property type="evidence" value="ECO:0007669"/>
    <property type="project" value="UniProtKB-KW"/>
</dbReference>
<organism evidence="6">
    <name type="scientific">Bursaphelenchus xylophilus</name>
    <name type="common">Pinewood nematode worm</name>
    <name type="synonym">Aphelenchoides xylophilus</name>
    <dbReference type="NCBI Taxonomy" id="6326"/>
    <lineage>
        <taxon>Eukaryota</taxon>
        <taxon>Metazoa</taxon>
        <taxon>Ecdysozoa</taxon>
        <taxon>Nematoda</taxon>
        <taxon>Chromadorea</taxon>
        <taxon>Rhabditida</taxon>
        <taxon>Tylenchina</taxon>
        <taxon>Tylenchomorpha</taxon>
        <taxon>Aphelenchoidea</taxon>
        <taxon>Aphelenchoididae</taxon>
        <taxon>Bursaphelenchus</taxon>
    </lineage>
</organism>
<dbReference type="PROSITE" id="PS00639">
    <property type="entry name" value="THIOL_PROTEASE_HIS"/>
    <property type="match status" value="1"/>
</dbReference>
<evidence type="ECO:0000256" key="4">
    <source>
        <dbReference type="ARBA" id="ARBA00022807"/>
    </source>
</evidence>
<evidence type="ECO:0000256" key="2">
    <source>
        <dbReference type="ARBA" id="ARBA00022670"/>
    </source>
</evidence>
<evidence type="ECO:0000259" key="5">
    <source>
        <dbReference type="SMART" id="SM00645"/>
    </source>
</evidence>
<dbReference type="InterPro" id="IPR039417">
    <property type="entry name" value="Peptidase_C1A_papain-like"/>
</dbReference>
<keyword evidence="3" id="KW-0378">Hydrolase</keyword>
<reference evidence="6" key="1">
    <citation type="submission" date="2008-04" db="EMBL/GenBank/DDBJ databases">
        <authorList>
            <person name="Lv C.H."/>
            <person name="Xiao L."/>
            <person name="Xie B.Y."/>
        </authorList>
    </citation>
    <scope>NUCLEOTIDE SEQUENCE</scope>
</reference>
<dbReference type="InterPro" id="IPR000169">
    <property type="entry name" value="Pept_cys_AS"/>
</dbReference>
<comment type="similarity">
    <text evidence="1">Belongs to the peptidase C1 family.</text>
</comment>
<evidence type="ECO:0000313" key="6">
    <source>
        <dbReference type="EMBL" id="ACH69776.1"/>
    </source>
</evidence>
<name>B8QQJ2_BURXY</name>
<dbReference type="CDD" id="cd02248">
    <property type="entry name" value="Peptidase_C1A"/>
    <property type="match status" value="1"/>
</dbReference>
<dbReference type="AlphaFoldDB" id="B8QQJ2"/>
<dbReference type="InterPro" id="IPR000668">
    <property type="entry name" value="Peptidase_C1A_C"/>
</dbReference>
<dbReference type="SMR" id="B8QQJ2"/>
<protein>
    <submittedName>
        <fullName evidence="6">Cathepsin L-like cysteine proteinase</fullName>
    </submittedName>
</protein>
<dbReference type="InterPro" id="IPR025660">
    <property type="entry name" value="Pept_his_AS"/>
</dbReference>
<dbReference type="FunFam" id="3.90.70.10:FF:000103">
    <property type="entry name" value="Hypothetical LOC496748"/>
    <property type="match status" value="1"/>
</dbReference>
<dbReference type="PANTHER" id="PTHR12411">
    <property type="entry name" value="CYSTEINE PROTEASE FAMILY C1-RELATED"/>
    <property type="match status" value="1"/>
</dbReference>
<dbReference type="PRINTS" id="PR00705">
    <property type="entry name" value="PAPAIN"/>
</dbReference>
<keyword evidence="2" id="KW-0645">Protease</keyword>